<dbReference type="Proteomes" id="UP001060215">
    <property type="component" value="Chromosome 15"/>
</dbReference>
<organism evidence="1 2">
    <name type="scientific">Camellia lanceoleosa</name>
    <dbReference type="NCBI Taxonomy" id="1840588"/>
    <lineage>
        <taxon>Eukaryota</taxon>
        <taxon>Viridiplantae</taxon>
        <taxon>Streptophyta</taxon>
        <taxon>Embryophyta</taxon>
        <taxon>Tracheophyta</taxon>
        <taxon>Spermatophyta</taxon>
        <taxon>Magnoliopsida</taxon>
        <taxon>eudicotyledons</taxon>
        <taxon>Gunneridae</taxon>
        <taxon>Pentapetalae</taxon>
        <taxon>asterids</taxon>
        <taxon>Ericales</taxon>
        <taxon>Theaceae</taxon>
        <taxon>Camellia</taxon>
    </lineage>
</organism>
<evidence type="ECO:0000313" key="2">
    <source>
        <dbReference type="Proteomes" id="UP001060215"/>
    </source>
</evidence>
<accession>A0ACC0F907</accession>
<name>A0ACC0F907_9ERIC</name>
<reference evidence="1 2" key="1">
    <citation type="journal article" date="2022" name="Plant J.">
        <title>Chromosome-level genome of Camellia lanceoleosa provides a valuable resource for understanding genome evolution and self-incompatibility.</title>
        <authorList>
            <person name="Gong W."/>
            <person name="Xiao S."/>
            <person name="Wang L."/>
            <person name="Liao Z."/>
            <person name="Chang Y."/>
            <person name="Mo W."/>
            <person name="Hu G."/>
            <person name="Li W."/>
            <person name="Zhao G."/>
            <person name="Zhu H."/>
            <person name="Hu X."/>
            <person name="Ji K."/>
            <person name="Xiang X."/>
            <person name="Song Q."/>
            <person name="Yuan D."/>
            <person name="Jin S."/>
            <person name="Zhang L."/>
        </authorList>
    </citation>
    <scope>NUCLEOTIDE SEQUENCE [LARGE SCALE GENOMIC DNA]</scope>
    <source>
        <strain evidence="1">SQ_2022a</strain>
    </source>
</reference>
<gene>
    <name evidence="1" type="ORF">LOK49_LG14G02137</name>
</gene>
<sequence>MLARPSLFLCSLSQSVPTLSSSPKSLTTIAHVRRTSPPPQIAIALCLPSPSLCVPVERNGNLGLGFFLSRRWVSNSSGEEDRSSSGKRFVALWGNGDYGRLGLGSLESQWRPVFCSSFANESLTGIACGGAHTLFLTGLRSLLLLYIIIVIQMIFESLNELFLLVLIDFIENYPKDMEAPAGGVDDMTKLSYLHEPGVLQNLALRYQTNEIYVQCGDMELEKKIDEKIGQFIDRVKKHPSKKN</sequence>
<keyword evidence="2" id="KW-1185">Reference proteome</keyword>
<protein>
    <submittedName>
        <fullName evidence="1">Myosin-11</fullName>
    </submittedName>
</protein>
<dbReference type="EMBL" id="CM045772">
    <property type="protein sequence ID" value="KAI7985243.1"/>
    <property type="molecule type" value="Genomic_DNA"/>
</dbReference>
<comment type="caution">
    <text evidence="1">The sequence shown here is derived from an EMBL/GenBank/DDBJ whole genome shotgun (WGS) entry which is preliminary data.</text>
</comment>
<evidence type="ECO:0000313" key="1">
    <source>
        <dbReference type="EMBL" id="KAI7985243.1"/>
    </source>
</evidence>
<proteinExistence type="predicted"/>